<keyword evidence="4 10" id="KW-0238">DNA-binding</keyword>
<keyword evidence="5" id="KW-0804">Transcription</keyword>
<dbReference type="InterPro" id="IPR036388">
    <property type="entry name" value="WH-like_DNA-bd_sf"/>
</dbReference>
<feature type="domain" description="HSF-type DNA-binding" evidence="9">
    <location>
        <begin position="19"/>
        <end position="126"/>
    </location>
</feature>
<dbReference type="Gene3D" id="1.10.10.10">
    <property type="entry name" value="Winged helix-like DNA-binding domain superfamily/Winged helix DNA-binding domain"/>
    <property type="match status" value="1"/>
</dbReference>
<dbReference type="STRING" id="1037660.A0A066WID9"/>
<keyword evidence="11" id="KW-1185">Reference proteome</keyword>
<dbReference type="GO" id="GO:0043565">
    <property type="term" value="F:sequence-specific DNA binding"/>
    <property type="evidence" value="ECO:0007669"/>
    <property type="project" value="InterPro"/>
</dbReference>
<evidence type="ECO:0000256" key="7">
    <source>
        <dbReference type="ARBA" id="ARBA00062171"/>
    </source>
</evidence>
<evidence type="ECO:0000256" key="2">
    <source>
        <dbReference type="ARBA" id="ARBA00006403"/>
    </source>
</evidence>
<evidence type="ECO:0000313" key="10">
    <source>
        <dbReference type="EMBL" id="KDN52288.1"/>
    </source>
</evidence>
<dbReference type="PANTHER" id="PTHR10015:SF427">
    <property type="entry name" value="HEAT SHOCK FACTOR PROTEIN"/>
    <property type="match status" value="1"/>
</dbReference>
<evidence type="ECO:0000256" key="5">
    <source>
        <dbReference type="ARBA" id="ARBA00023163"/>
    </source>
</evidence>
<protein>
    <submittedName>
        <fullName evidence="10">Winged helix DNA-binding domain-containing protein</fullName>
    </submittedName>
</protein>
<dbReference type="RefSeq" id="XP_013245127.1">
    <property type="nucleotide sequence ID" value="XM_013389673.1"/>
</dbReference>
<evidence type="ECO:0000256" key="8">
    <source>
        <dbReference type="RuleBase" id="RU004020"/>
    </source>
</evidence>
<dbReference type="GO" id="GO:0005634">
    <property type="term" value="C:nucleus"/>
    <property type="evidence" value="ECO:0007669"/>
    <property type="project" value="UniProtKB-SubCell"/>
</dbReference>
<sequence>MEQGEGSADLTGLAGQKKRIPAFVRKLRSMLDNKDVIQIKWTPDGAAFRVFDSVTFSRDVLPNYFKHNNWQSFIRQLNIYGFIKLTDAMHTAAVSHSNSTPQSDWSFRHPLFLRKYPRRMEEIKRRAPK</sequence>
<dbReference type="PRINTS" id="PR00056">
    <property type="entry name" value="HSFDOMAIN"/>
</dbReference>
<keyword evidence="6" id="KW-0539">Nucleus</keyword>
<dbReference type="HOGENOM" id="CLU_144565_1_1_1"/>
<dbReference type="FunFam" id="1.10.10.10:FF:000027">
    <property type="entry name" value="Heat shock transcription factor 1"/>
    <property type="match status" value="1"/>
</dbReference>
<dbReference type="Pfam" id="PF00447">
    <property type="entry name" value="HSF_DNA-bind"/>
    <property type="match status" value="1"/>
</dbReference>
<evidence type="ECO:0000256" key="3">
    <source>
        <dbReference type="ARBA" id="ARBA00023015"/>
    </source>
</evidence>
<accession>A0A066WID9</accession>
<evidence type="ECO:0000256" key="4">
    <source>
        <dbReference type="ARBA" id="ARBA00023125"/>
    </source>
</evidence>
<comment type="similarity">
    <text evidence="2 8">Belongs to the HSF family.</text>
</comment>
<dbReference type="EMBL" id="JMSN01000012">
    <property type="protein sequence ID" value="KDN52288.1"/>
    <property type="molecule type" value="Genomic_DNA"/>
</dbReference>
<keyword evidence="3" id="KW-0805">Transcription regulation</keyword>
<feature type="non-terminal residue" evidence="10">
    <location>
        <position position="129"/>
    </location>
</feature>
<reference evidence="10 11" key="1">
    <citation type="submission" date="2014-05" db="EMBL/GenBank/DDBJ databases">
        <title>Draft genome sequence of a rare smut relative, Tilletiaria anomala UBC 951.</title>
        <authorList>
            <consortium name="DOE Joint Genome Institute"/>
            <person name="Toome M."/>
            <person name="Kuo A."/>
            <person name="Henrissat B."/>
            <person name="Lipzen A."/>
            <person name="Tritt A."/>
            <person name="Yoshinaga Y."/>
            <person name="Zane M."/>
            <person name="Barry K."/>
            <person name="Grigoriev I.V."/>
            <person name="Spatafora J.W."/>
            <person name="Aimea M.C."/>
        </authorList>
    </citation>
    <scope>NUCLEOTIDE SEQUENCE [LARGE SCALE GENOMIC DNA]</scope>
    <source>
        <strain evidence="10 11">UBC 951</strain>
    </source>
</reference>
<comment type="subunit">
    <text evidence="7">Homotrimer. Homotrimerization increases the affinity of HSF1 to DNA. Interacts with transcriptional coregulator SSA1 on chromatin.</text>
</comment>
<name>A0A066WID9_TILAU</name>
<dbReference type="InterPro" id="IPR036390">
    <property type="entry name" value="WH_DNA-bd_sf"/>
</dbReference>
<dbReference type="GeneID" id="25262304"/>
<dbReference type="SMART" id="SM00415">
    <property type="entry name" value="HSF"/>
    <property type="match status" value="1"/>
</dbReference>
<dbReference type="OMA" id="CTIRRHE"/>
<proteinExistence type="inferred from homology"/>
<dbReference type="GO" id="GO:0003700">
    <property type="term" value="F:DNA-binding transcription factor activity"/>
    <property type="evidence" value="ECO:0007669"/>
    <property type="project" value="InterPro"/>
</dbReference>
<dbReference type="AlphaFoldDB" id="A0A066WID9"/>
<comment type="subcellular location">
    <subcellularLocation>
        <location evidence="1">Nucleus</location>
    </subcellularLocation>
</comment>
<evidence type="ECO:0000313" key="11">
    <source>
        <dbReference type="Proteomes" id="UP000027361"/>
    </source>
</evidence>
<dbReference type="SUPFAM" id="SSF46785">
    <property type="entry name" value="Winged helix' DNA-binding domain"/>
    <property type="match status" value="1"/>
</dbReference>
<comment type="caution">
    <text evidence="10">The sequence shown here is derived from an EMBL/GenBank/DDBJ whole genome shotgun (WGS) entry which is preliminary data.</text>
</comment>
<dbReference type="PANTHER" id="PTHR10015">
    <property type="entry name" value="HEAT SHOCK TRANSCRIPTION FACTOR"/>
    <property type="match status" value="1"/>
</dbReference>
<evidence type="ECO:0000256" key="1">
    <source>
        <dbReference type="ARBA" id="ARBA00004123"/>
    </source>
</evidence>
<evidence type="ECO:0000259" key="9">
    <source>
        <dbReference type="SMART" id="SM00415"/>
    </source>
</evidence>
<dbReference type="InterPro" id="IPR000232">
    <property type="entry name" value="HSF_DNA-bd"/>
</dbReference>
<evidence type="ECO:0000256" key="6">
    <source>
        <dbReference type="ARBA" id="ARBA00023242"/>
    </source>
</evidence>
<dbReference type="Proteomes" id="UP000027361">
    <property type="component" value="Unassembled WGS sequence"/>
</dbReference>
<dbReference type="OrthoDB" id="60033at2759"/>
<gene>
    <name evidence="10" type="ORF">K437DRAFT_220907</name>
</gene>
<organism evidence="10 11">
    <name type="scientific">Tilletiaria anomala (strain ATCC 24038 / CBS 436.72 / UBC 951)</name>
    <dbReference type="NCBI Taxonomy" id="1037660"/>
    <lineage>
        <taxon>Eukaryota</taxon>
        <taxon>Fungi</taxon>
        <taxon>Dikarya</taxon>
        <taxon>Basidiomycota</taxon>
        <taxon>Ustilaginomycotina</taxon>
        <taxon>Exobasidiomycetes</taxon>
        <taxon>Georgefischeriales</taxon>
        <taxon>Tilletiariaceae</taxon>
        <taxon>Tilletiaria</taxon>
    </lineage>
</organism>
<dbReference type="InParanoid" id="A0A066WID9"/>